<keyword evidence="4" id="KW-0503">Monooxygenase</keyword>
<evidence type="ECO:0000259" key="5">
    <source>
        <dbReference type="Pfam" id="PF00296"/>
    </source>
</evidence>
<keyword evidence="2" id="KW-0285">Flavoprotein</keyword>
<proteinExistence type="inferred from homology"/>
<keyword evidence="7" id="KW-1185">Reference proteome</keyword>
<dbReference type="PANTHER" id="PTHR30137">
    <property type="entry name" value="LUCIFERASE-LIKE MONOOXYGENASE"/>
    <property type="match status" value="1"/>
</dbReference>
<protein>
    <submittedName>
        <fullName evidence="6">LLM class flavin-dependent oxidoreductase</fullName>
    </submittedName>
</protein>
<dbReference type="PANTHER" id="PTHR30137:SF16">
    <property type="entry name" value="BLL0895 PROTEIN"/>
    <property type="match status" value="1"/>
</dbReference>
<dbReference type="InterPro" id="IPR011251">
    <property type="entry name" value="Luciferase-like_dom"/>
</dbReference>
<gene>
    <name evidence="6" type="ORF">H7965_21860</name>
</gene>
<dbReference type="GO" id="GO:0005829">
    <property type="term" value="C:cytosol"/>
    <property type="evidence" value="ECO:0007669"/>
    <property type="project" value="TreeGrafter"/>
</dbReference>
<dbReference type="InterPro" id="IPR050766">
    <property type="entry name" value="Bact_Lucif_Oxidored"/>
</dbReference>
<dbReference type="RefSeq" id="WP_186772705.1">
    <property type="nucleotide sequence ID" value="NZ_JACOMF010000038.1"/>
</dbReference>
<dbReference type="EMBL" id="JACOMF010000038">
    <property type="protein sequence ID" value="MBC4017950.1"/>
    <property type="molecule type" value="Genomic_DNA"/>
</dbReference>
<evidence type="ECO:0000256" key="3">
    <source>
        <dbReference type="ARBA" id="ARBA00023002"/>
    </source>
</evidence>
<name>A0A9X0UJB8_9PROT</name>
<dbReference type="GO" id="GO:0004497">
    <property type="term" value="F:monooxygenase activity"/>
    <property type="evidence" value="ECO:0007669"/>
    <property type="project" value="UniProtKB-KW"/>
</dbReference>
<feature type="domain" description="Luciferase-like" evidence="5">
    <location>
        <begin position="1"/>
        <end position="321"/>
    </location>
</feature>
<organism evidence="6 7">
    <name type="scientific">Siccirubricoccus deserti</name>
    <dbReference type="NCBI Taxonomy" id="2013562"/>
    <lineage>
        <taxon>Bacteria</taxon>
        <taxon>Pseudomonadati</taxon>
        <taxon>Pseudomonadota</taxon>
        <taxon>Alphaproteobacteria</taxon>
        <taxon>Acetobacterales</taxon>
        <taxon>Roseomonadaceae</taxon>
        <taxon>Siccirubricoccus</taxon>
    </lineage>
</organism>
<dbReference type="InterPro" id="IPR036661">
    <property type="entry name" value="Luciferase-like_sf"/>
</dbReference>
<evidence type="ECO:0000256" key="4">
    <source>
        <dbReference type="ARBA" id="ARBA00023033"/>
    </source>
</evidence>
<accession>A0A9X0UJB8</accession>
<keyword evidence="3" id="KW-0560">Oxidoreductase</keyword>
<reference evidence="6" key="1">
    <citation type="submission" date="2020-08" db="EMBL/GenBank/DDBJ databases">
        <authorList>
            <person name="Hu Y."/>
            <person name="Nguyen S.V."/>
            <person name="Li F."/>
            <person name="Fanning S."/>
        </authorList>
    </citation>
    <scope>NUCLEOTIDE SEQUENCE</scope>
    <source>
        <strain evidence="6">SYSU D8009</strain>
    </source>
</reference>
<dbReference type="AlphaFoldDB" id="A0A9X0UJB8"/>
<comment type="similarity">
    <text evidence="1">Belongs to the bacterial luciferase oxidoreductase family.</text>
</comment>
<evidence type="ECO:0000256" key="2">
    <source>
        <dbReference type="ARBA" id="ARBA00022630"/>
    </source>
</evidence>
<evidence type="ECO:0000313" key="7">
    <source>
        <dbReference type="Proteomes" id="UP000600101"/>
    </source>
</evidence>
<comment type="caution">
    <text evidence="6">The sequence shown here is derived from an EMBL/GenBank/DDBJ whole genome shotgun (WGS) entry which is preliminary data.</text>
</comment>
<dbReference type="SUPFAM" id="SSF51679">
    <property type="entry name" value="Bacterial luciferase-like"/>
    <property type="match status" value="1"/>
</dbReference>
<evidence type="ECO:0000313" key="6">
    <source>
        <dbReference type="EMBL" id="MBC4017950.1"/>
    </source>
</evidence>
<evidence type="ECO:0000256" key="1">
    <source>
        <dbReference type="ARBA" id="ARBA00010426"/>
    </source>
</evidence>
<dbReference type="Proteomes" id="UP000600101">
    <property type="component" value="Unassembled WGS sequence"/>
</dbReference>
<dbReference type="GO" id="GO:0016705">
    <property type="term" value="F:oxidoreductase activity, acting on paired donors, with incorporation or reduction of molecular oxygen"/>
    <property type="evidence" value="ECO:0007669"/>
    <property type="project" value="InterPro"/>
</dbReference>
<sequence>MEFGYFSMPSHPPERGLKEGHEWDLQTLRWLDELGFTEAWIGEHHTAPWEPHPAPDLLVAQALLQTKRLRIGPGGFLLPYHHPAELANRVAMLDHLSDGRLMFGIAASGLPSDWAMFNVDGMSGANRDMTREALEIILKLWSEEGPFHYEGKYWKVDKPETMFGFLKPHILPLQRPHPPIGVAGLSKNSDTLKLAGERGFLPLSLNLNPAYVSSHWDSVEAGARKSGRTPWRGDWRLVREVFVAETDEEAWRLSVGSMMGRMMGEYFLPLLSNFGFKEYLKHSPEVADSDVTVEYCAKHNWIVGSPKTVIEKLEKVYHDVGGFGQILVFGFDYKDQPEAWRTSLGMLQTEVLPKVKHLLPAKPQGALAAAQ</sequence>
<dbReference type="Gene3D" id="3.20.20.30">
    <property type="entry name" value="Luciferase-like domain"/>
    <property type="match status" value="1"/>
</dbReference>
<dbReference type="Pfam" id="PF00296">
    <property type="entry name" value="Bac_luciferase"/>
    <property type="match status" value="1"/>
</dbReference>